<dbReference type="Proteomes" id="UP000702544">
    <property type="component" value="Unassembled WGS sequence"/>
</dbReference>
<dbReference type="EMBL" id="JAACAK010000149">
    <property type="protein sequence ID" value="NIR76821.1"/>
    <property type="molecule type" value="Genomic_DNA"/>
</dbReference>
<organism evidence="1 2">
    <name type="scientific">Candidatus Kutchimonas denitrificans</name>
    <dbReference type="NCBI Taxonomy" id="3056748"/>
    <lineage>
        <taxon>Bacteria</taxon>
        <taxon>Pseudomonadati</taxon>
        <taxon>Gemmatimonadota</taxon>
        <taxon>Gemmatimonadia</taxon>
        <taxon>Candidatus Palauibacterales</taxon>
        <taxon>Candidatus Palauibacteraceae</taxon>
        <taxon>Candidatus Kutchimonas</taxon>
    </lineage>
</organism>
<reference evidence="1 2" key="1">
    <citation type="submission" date="2020-01" db="EMBL/GenBank/DDBJ databases">
        <title>Genomes assembled from Gulf of Kutch pelagic sediment metagenomes.</title>
        <authorList>
            <person name="Chandrashekar M."/>
            <person name="Mahajan M.S."/>
            <person name="Dave K.J."/>
            <person name="Vatsa P."/>
            <person name="Nathani N.M."/>
        </authorList>
    </citation>
    <scope>NUCLEOTIDE SEQUENCE [LARGE SCALE GENOMIC DNA]</scope>
    <source>
        <strain evidence="1">KS3-K002</strain>
    </source>
</reference>
<name>A0AAE4ZCJ8_9BACT</name>
<feature type="non-terminal residue" evidence="1">
    <location>
        <position position="70"/>
    </location>
</feature>
<sequence>ISLSESSSQLGQTRLGADRLISALFGPTNATVEDPGLDVYRERLAAMDASALANEAQAFARAMHDTGLVS</sequence>
<accession>A0AAE4ZCJ8</accession>
<proteinExistence type="predicted"/>
<evidence type="ECO:0000313" key="2">
    <source>
        <dbReference type="Proteomes" id="UP000702544"/>
    </source>
</evidence>
<protein>
    <submittedName>
        <fullName evidence="1">Uncharacterized protein</fullName>
    </submittedName>
</protein>
<evidence type="ECO:0000313" key="1">
    <source>
        <dbReference type="EMBL" id="NIR76821.1"/>
    </source>
</evidence>
<gene>
    <name evidence="1" type="ORF">GWO12_17225</name>
</gene>
<comment type="caution">
    <text evidence="1">The sequence shown here is derived from an EMBL/GenBank/DDBJ whole genome shotgun (WGS) entry which is preliminary data.</text>
</comment>
<dbReference type="AlphaFoldDB" id="A0AAE4ZCJ8"/>
<feature type="non-terminal residue" evidence="1">
    <location>
        <position position="1"/>
    </location>
</feature>